<feature type="region of interest" description="Disordered" evidence="1">
    <location>
        <begin position="1"/>
        <end position="22"/>
    </location>
</feature>
<protein>
    <submittedName>
        <fullName evidence="2">Uncharacterized protein</fullName>
    </submittedName>
</protein>
<proteinExistence type="predicted"/>
<evidence type="ECO:0000313" key="3">
    <source>
        <dbReference type="Proteomes" id="UP000799753"/>
    </source>
</evidence>
<sequence length="200" mass="22108">MVVVMSRSSLSRPSERPHRRNEACDKEMACEQAALNPNQHIETSTHVSFPRKPLASHQPAVFVFAIPAPDGALMILTRPKGRARPKTPRLARQVSLGARPSRPVFLRYPSTPSPSCPVTQSNATVLVHQIPRRLSGTRALRSRCHILMRAIHVRAGDGLWVVGCGLVLPSTWRPSQTPPGRSHEAACVLSMVVGRWLKRM</sequence>
<gene>
    <name evidence="2" type="ORF">P280DRAFT_303640</name>
</gene>
<organism evidence="2 3">
    <name type="scientific">Massarina eburnea CBS 473.64</name>
    <dbReference type="NCBI Taxonomy" id="1395130"/>
    <lineage>
        <taxon>Eukaryota</taxon>
        <taxon>Fungi</taxon>
        <taxon>Dikarya</taxon>
        <taxon>Ascomycota</taxon>
        <taxon>Pezizomycotina</taxon>
        <taxon>Dothideomycetes</taxon>
        <taxon>Pleosporomycetidae</taxon>
        <taxon>Pleosporales</taxon>
        <taxon>Massarineae</taxon>
        <taxon>Massarinaceae</taxon>
        <taxon>Massarina</taxon>
    </lineage>
</organism>
<feature type="compositionally biased region" description="Low complexity" evidence="1">
    <location>
        <begin position="1"/>
        <end position="12"/>
    </location>
</feature>
<accession>A0A6A6S218</accession>
<reference evidence="2" key="1">
    <citation type="journal article" date="2020" name="Stud. Mycol.">
        <title>101 Dothideomycetes genomes: a test case for predicting lifestyles and emergence of pathogens.</title>
        <authorList>
            <person name="Haridas S."/>
            <person name="Albert R."/>
            <person name="Binder M."/>
            <person name="Bloem J."/>
            <person name="Labutti K."/>
            <person name="Salamov A."/>
            <person name="Andreopoulos B."/>
            <person name="Baker S."/>
            <person name="Barry K."/>
            <person name="Bills G."/>
            <person name="Bluhm B."/>
            <person name="Cannon C."/>
            <person name="Castanera R."/>
            <person name="Culley D."/>
            <person name="Daum C."/>
            <person name="Ezra D."/>
            <person name="Gonzalez J."/>
            <person name="Henrissat B."/>
            <person name="Kuo A."/>
            <person name="Liang C."/>
            <person name="Lipzen A."/>
            <person name="Lutzoni F."/>
            <person name="Magnuson J."/>
            <person name="Mondo S."/>
            <person name="Nolan M."/>
            <person name="Ohm R."/>
            <person name="Pangilinan J."/>
            <person name="Park H.-J."/>
            <person name="Ramirez L."/>
            <person name="Alfaro M."/>
            <person name="Sun H."/>
            <person name="Tritt A."/>
            <person name="Yoshinaga Y."/>
            <person name="Zwiers L.-H."/>
            <person name="Turgeon B."/>
            <person name="Goodwin S."/>
            <person name="Spatafora J."/>
            <person name="Crous P."/>
            <person name="Grigoriev I."/>
        </authorList>
    </citation>
    <scope>NUCLEOTIDE SEQUENCE</scope>
    <source>
        <strain evidence="2">CBS 473.64</strain>
    </source>
</reference>
<dbReference type="EMBL" id="MU006783">
    <property type="protein sequence ID" value="KAF2641131.1"/>
    <property type="molecule type" value="Genomic_DNA"/>
</dbReference>
<dbReference type="AlphaFoldDB" id="A0A6A6S218"/>
<dbReference type="Proteomes" id="UP000799753">
    <property type="component" value="Unassembled WGS sequence"/>
</dbReference>
<feature type="compositionally biased region" description="Basic and acidic residues" evidence="1">
    <location>
        <begin position="13"/>
        <end position="22"/>
    </location>
</feature>
<evidence type="ECO:0000256" key="1">
    <source>
        <dbReference type="SAM" id="MobiDB-lite"/>
    </source>
</evidence>
<evidence type="ECO:0000313" key="2">
    <source>
        <dbReference type="EMBL" id="KAF2641131.1"/>
    </source>
</evidence>
<keyword evidence="3" id="KW-1185">Reference proteome</keyword>
<name>A0A6A6S218_9PLEO</name>